<name>A0A078AL46_STYLE</name>
<evidence type="ECO:0008006" key="8">
    <source>
        <dbReference type="Google" id="ProtNLM"/>
    </source>
</evidence>
<gene>
    <name evidence="6" type="primary">Contig11794.g12614</name>
    <name evidence="6" type="ORF">STYLEM_11946</name>
</gene>
<evidence type="ECO:0000256" key="4">
    <source>
        <dbReference type="ARBA" id="ARBA00023136"/>
    </source>
</evidence>
<evidence type="ECO:0000313" key="6">
    <source>
        <dbReference type="EMBL" id="CDW82909.1"/>
    </source>
</evidence>
<feature type="transmembrane region" description="Helical" evidence="5">
    <location>
        <begin position="48"/>
        <end position="78"/>
    </location>
</feature>
<comment type="subcellular location">
    <subcellularLocation>
        <location evidence="1">Membrane</location>
        <topology evidence="1">Multi-pass membrane protein</topology>
    </subcellularLocation>
</comment>
<keyword evidence="4 5" id="KW-0472">Membrane</keyword>
<organism evidence="6 7">
    <name type="scientific">Stylonychia lemnae</name>
    <name type="common">Ciliate</name>
    <dbReference type="NCBI Taxonomy" id="5949"/>
    <lineage>
        <taxon>Eukaryota</taxon>
        <taxon>Sar</taxon>
        <taxon>Alveolata</taxon>
        <taxon>Ciliophora</taxon>
        <taxon>Intramacronucleata</taxon>
        <taxon>Spirotrichea</taxon>
        <taxon>Stichotrichia</taxon>
        <taxon>Sporadotrichida</taxon>
        <taxon>Oxytrichidae</taxon>
        <taxon>Stylonychinae</taxon>
        <taxon>Stylonychia</taxon>
    </lineage>
</organism>
<proteinExistence type="predicted"/>
<dbReference type="PANTHER" id="PTHR21676:SF1">
    <property type="entry name" value="PROTEIN STUM HOMOLOG"/>
    <property type="match status" value="1"/>
</dbReference>
<evidence type="ECO:0000256" key="2">
    <source>
        <dbReference type="ARBA" id="ARBA00022692"/>
    </source>
</evidence>
<accession>A0A078AL46</accession>
<dbReference type="PANTHER" id="PTHR21676">
    <property type="entry name" value="PROTEIN STUM"/>
    <property type="match status" value="1"/>
</dbReference>
<keyword evidence="2 5" id="KW-0812">Transmembrane</keyword>
<evidence type="ECO:0000256" key="1">
    <source>
        <dbReference type="ARBA" id="ARBA00004141"/>
    </source>
</evidence>
<dbReference type="InterPro" id="IPR026673">
    <property type="entry name" value="SPEC3/Stum"/>
</dbReference>
<reference evidence="6 7" key="1">
    <citation type="submission" date="2014-06" db="EMBL/GenBank/DDBJ databases">
        <authorList>
            <person name="Swart Estienne"/>
        </authorList>
    </citation>
    <scope>NUCLEOTIDE SEQUENCE [LARGE SCALE GENOMIC DNA]</scope>
    <source>
        <strain evidence="6 7">130c</strain>
    </source>
</reference>
<dbReference type="Pfam" id="PF15795">
    <property type="entry name" value="Spec3"/>
    <property type="match status" value="1"/>
</dbReference>
<evidence type="ECO:0000256" key="5">
    <source>
        <dbReference type="SAM" id="Phobius"/>
    </source>
</evidence>
<keyword evidence="7" id="KW-1185">Reference proteome</keyword>
<dbReference type="Proteomes" id="UP000039865">
    <property type="component" value="Unassembled WGS sequence"/>
</dbReference>
<feature type="transmembrane region" description="Helical" evidence="5">
    <location>
        <begin position="21"/>
        <end position="42"/>
    </location>
</feature>
<keyword evidence="3 5" id="KW-1133">Transmembrane helix</keyword>
<evidence type="ECO:0000256" key="3">
    <source>
        <dbReference type="ARBA" id="ARBA00022989"/>
    </source>
</evidence>
<evidence type="ECO:0000313" key="7">
    <source>
        <dbReference type="Proteomes" id="UP000039865"/>
    </source>
</evidence>
<dbReference type="OrthoDB" id="361532at2759"/>
<protein>
    <recommendedName>
        <fullName evidence="8">Transmembrane protein</fullName>
    </recommendedName>
</protein>
<dbReference type="GO" id="GO:0016020">
    <property type="term" value="C:membrane"/>
    <property type="evidence" value="ECO:0007669"/>
    <property type="project" value="UniProtKB-SubCell"/>
</dbReference>
<dbReference type="OMA" id="CEGMGLI"/>
<dbReference type="EMBL" id="CCKQ01011361">
    <property type="protein sequence ID" value="CDW82909.1"/>
    <property type="molecule type" value="Genomic_DNA"/>
</dbReference>
<dbReference type="InParanoid" id="A0A078AL46"/>
<sequence length="82" mass="9357">MALFDELKSKSVRKVEKPLHLIIFIVNIFFSGVGTMITGCISKEGFSVYTILVGLVQLLTAWLIVGWIWSIFWGYLIFKKSD</sequence>
<dbReference type="AlphaFoldDB" id="A0A078AL46"/>